<dbReference type="PANTHER" id="PTHR21266:SF32">
    <property type="entry name" value="CHOLESTEROL 7-DESATURASE NVD"/>
    <property type="match status" value="1"/>
</dbReference>
<evidence type="ECO:0000256" key="10">
    <source>
        <dbReference type="ARBA" id="ARBA00023002"/>
    </source>
</evidence>
<evidence type="ECO:0000256" key="15">
    <source>
        <dbReference type="SAM" id="Phobius"/>
    </source>
</evidence>
<comment type="subcellular location">
    <subcellularLocation>
        <location evidence="2">Membrane</location>
    </subcellularLocation>
    <subcellularLocation>
        <location evidence="1">Plastid</location>
        <location evidence="1">Chloroplast</location>
    </subcellularLocation>
</comment>
<protein>
    <recommendedName>
        <fullName evidence="16">Rieske domain-containing protein</fullName>
    </recommendedName>
</protein>
<sequence>MLPSISSLLPSLQRLPASALLARRLSHHLAADSGSSSSSSSSSSEQTFPLSPGGLLHICCTQPGTSVAITNGAEDAVSLQAHTQSHGPAAAGSSSSDSSSAFLMQLLPGGRIVEAVQTTSGSSSSSSSRLAAAMPSRFCGLAVSTDGGSMSVGMLQEADMQLASRGGDVAVKRCKANHAAINTAREPQQAGQGGSMQVGELSASNLRLSSGGGAITVQRLFALDAQLLSQGGAVNIGALYGVKVAADSGSGPLAVGHMSCSGLAMLQSGGASLTVDGLEGNASLISGGGDVKVHLHEQFGNVFVDSCGGAVEAWVSPAAPVSLQVAAGGGISLDPGLRVTGVRGVRPLRHHAAHERLRRCRIAEVKVESPVTDKNPTTETETSHTANTFSWTKAWYPVAAVENLDAAKPNKVTLLGKDYVLWADAAGQWRCFEDRCPHRLATLSDGLVDKQRGEIVCAYHGWRFQGDGKCTAIPQALDATSAATACASKRSCATALPTAEGAGLLWVWPDLAPTAAADAAATAVPVLPQLQDDKLVPLQGRWMTRDLPYSWDFFVENVMDPTHVDFAHHGVAGFDATKFVTQDLRLHEDRGPAGFVYQVVPSDLHKRGSYIHFNPPSLVTLQPGPDPEPRPQQRKSRGADDARPGSEDPNVLSGLIFYIAPTKPGWCRLHGTSWVADRDMQPLKTASLFTNAMPTWVKHILGFEFFAGDDVFLGAAAKKYVAEGGDWRKSYYTPTRADAAIVAMRKWMESHAGGGIPFPEHMQGASTILANLNLTPRQAMDRYNQHVQHCSHCKAALSKTQAVAAAALVTAVAALAAACLAASVRATAALSPAAVPGWLLGVAGAGGQLFGLAGPLLLLGLAAAGVHVVAKKLEGLFHYREFTRPAF</sequence>
<evidence type="ECO:0000256" key="4">
    <source>
        <dbReference type="ARBA" id="ARBA00022640"/>
    </source>
</evidence>
<dbReference type="Gene3D" id="2.102.10.10">
    <property type="entry name" value="Rieske [2Fe-2S] iron-sulphur domain"/>
    <property type="match status" value="1"/>
</dbReference>
<accession>A0ABY8TQD9</accession>
<dbReference type="InterPro" id="IPR013626">
    <property type="entry name" value="PaO"/>
</dbReference>
<evidence type="ECO:0000256" key="5">
    <source>
        <dbReference type="ARBA" id="ARBA00022692"/>
    </source>
</evidence>
<evidence type="ECO:0000256" key="8">
    <source>
        <dbReference type="ARBA" id="ARBA00022946"/>
    </source>
</evidence>
<dbReference type="Proteomes" id="UP001244341">
    <property type="component" value="Chromosome 2b"/>
</dbReference>
<evidence type="ECO:0000256" key="12">
    <source>
        <dbReference type="ARBA" id="ARBA00023014"/>
    </source>
</evidence>
<evidence type="ECO:0000313" key="17">
    <source>
        <dbReference type="EMBL" id="WIA09976.1"/>
    </source>
</evidence>
<feature type="domain" description="Rieske" evidence="16">
    <location>
        <begin position="395"/>
        <end position="507"/>
    </location>
</feature>
<keyword evidence="8" id="KW-0809">Transit peptide</keyword>
<feature type="compositionally biased region" description="Basic and acidic residues" evidence="14">
    <location>
        <begin position="627"/>
        <end position="646"/>
    </location>
</feature>
<dbReference type="Gene3D" id="3.90.380.10">
    <property type="entry name" value="Naphthalene 1,2-dioxygenase Alpha Subunit, Chain A, domain 1"/>
    <property type="match status" value="1"/>
</dbReference>
<dbReference type="PROSITE" id="PS51296">
    <property type="entry name" value="RIESKE"/>
    <property type="match status" value="1"/>
</dbReference>
<dbReference type="InterPro" id="IPR036922">
    <property type="entry name" value="Rieske_2Fe-2S_sf"/>
</dbReference>
<keyword evidence="6" id="KW-0001">2Fe-2S</keyword>
<dbReference type="PANTHER" id="PTHR21266">
    <property type="entry name" value="IRON-SULFUR DOMAIN CONTAINING PROTEIN"/>
    <property type="match status" value="1"/>
</dbReference>
<dbReference type="EMBL" id="CP126209">
    <property type="protein sequence ID" value="WIA09976.1"/>
    <property type="molecule type" value="Genomic_DNA"/>
</dbReference>
<dbReference type="SUPFAM" id="SSF50022">
    <property type="entry name" value="ISP domain"/>
    <property type="match status" value="1"/>
</dbReference>
<dbReference type="Pfam" id="PF08417">
    <property type="entry name" value="PaO"/>
    <property type="match status" value="1"/>
</dbReference>
<evidence type="ECO:0000256" key="1">
    <source>
        <dbReference type="ARBA" id="ARBA00004229"/>
    </source>
</evidence>
<dbReference type="SUPFAM" id="SSF55961">
    <property type="entry name" value="Bet v1-like"/>
    <property type="match status" value="1"/>
</dbReference>
<evidence type="ECO:0000256" key="2">
    <source>
        <dbReference type="ARBA" id="ARBA00004370"/>
    </source>
</evidence>
<evidence type="ECO:0000259" key="16">
    <source>
        <dbReference type="PROSITE" id="PS51296"/>
    </source>
</evidence>
<keyword evidence="3" id="KW-0150">Chloroplast</keyword>
<evidence type="ECO:0000256" key="7">
    <source>
        <dbReference type="ARBA" id="ARBA00022723"/>
    </source>
</evidence>
<evidence type="ECO:0000256" key="3">
    <source>
        <dbReference type="ARBA" id="ARBA00022528"/>
    </source>
</evidence>
<keyword evidence="10" id="KW-0560">Oxidoreductase</keyword>
<evidence type="ECO:0000256" key="11">
    <source>
        <dbReference type="ARBA" id="ARBA00023004"/>
    </source>
</evidence>
<keyword evidence="18" id="KW-1185">Reference proteome</keyword>
<gene>
    <name evidence="17" type="ORF">OEZ85_010188</name>
</gene>
<evidence type="ECO:0000256" key="6">
    <source>
        <dbReference type="ARBA" id="ARBA00022714"/>
    </source>
</evidence>
<evidence type="ECO:0000256" key="14">
    <source>
        <dbReference type="SAM" id="MobiDB-lite"/>
    </source>
</evidence>
<feature type="region of interest" description="Disordered" evidence="14">
    <location>
        <begin position="615"/>
        <end position="647"/>
    </location>
</feature>
<keyword evidence="9 15" id="KW-1133">Transmembrane helix</keyword>
<dbReference type="InterPro" id="IPR050584">
    <property type="entry name" value="Cholesterol_7-desaturase"/>
</dbReference>
<keyword evidence="11" id="KW-0408">Iron</keyword>
<organism evidence="17 18">
    <name type="scientific">Tetradesmus obliquus</name>
    <name type="common">Green alga</name>
    <name type="synonym">Acutodesmus obliquus</name>
    <dbReference type="NCBI Taxonomy" id="3088"/>
    <lineage>
        <taxon>Eukaryota</taxon>
        <taxon>Viridiplantae</taxon>
        <taxon>Chlorophyta</taxon>
        <taxon>core chlorophytes</taxon>
        <taxon>Chlorophyceae</taxon>
        <taxon>CS clade</taxon>
        <taxon>Sphaeropleales</taxon>
        <taxon>Scenedesmaceae</taxon>
        <taxon>Tetradesmus</taxon>
    </lineage>
</organism>
<keyword evidence="4" id="KW-0934">Plastid</keyword>
<keyword evidence="5 15" id="KW-0812">Transmembrane</keyword>
<name>A0ABY8TQD9_TETOB</name>
<feature type="transmembrane region" description="Helical" evidence="15">
    <location>
        <begin position="802"/>
        <end position="821"/>
    </location>
</feature>
<evidence type="ECO:0000256" key="9">
    <source>
        <dbReference type="ARBA" id="ARBA00022989"/>
    </source>
</evidence>
<reference evidence="17 18" key="1">
    <citation type="submission" date="2023-05" db="EMBL/GenBank/DDBJ databases">
        <title>A 100% complete, gapless, phased diploid assembly of the Scenedesmus obliquus UTEX 3031 genome.</title>
        <authorList>
            <person name="Biondi T.C."/>
            <person name="Hanschen E.R."/>
            <person name="Kwon T."/>
            <person name="Eng W."/>
            <person name="Kruse C.P.S."/>
            <person name="Koehler S.I."/>
            <person name="Kunde Y."/>
            <person name="Gleasner C.D."/>
            <person name="You Mak K.T."/>
            <person name="Polle J."/>
            <person name="Hovde B.T."/>
            <person name="Starkenburg S.R."/>
        </authorList>
    </citation>
    <scope>NUCLEOTIDE SEQUENCE [LARGE SCALE GENOMIC DNA]</scope>
    <source>
        <strain evidence="17 18">DOE0152z</strain>
    </source>
</reference>
<evidence type="ECO:0000313" key="18">
    <source>
        <dbReference type="Proteomes" id="UP001244341"/>
    </source>
</evidence>
<keyword evidence="13 15" id="KW-0472">Membrane</keyword>
<proteinExistence type="predicted"/>
<evidence type="ECO:0000256" key="13">
    <source>
        <dbReference type="ARBA" id="ARBA00023136"/>
    </source>
</evidence>
<dbReference type="InterPro" id="IPR017941">
    <property type="entry name" value="Rieske_2Fe-2S"/>
</dbReference>
<dbReference type="Pfam" id="PF00355">
    <property type="entry name" value="Rieske"/>
    <property type="match status" value="1"/>
</dbReference>
<keyword evidence="12" id="KW-0411">Iron-sulfur</keyword>
<keyword evidence="7" id="KW-0479">Metal-binding</keyword>